<evidence type="ECO:0000259" key="14">
    <source>
        <dbReference type="Pfam" id="PF00060"/>
    </source>
</evidence>
<keyword evidence="5 13" id="KW-0812">Transmembrane</keyword>
<feature type="transmembrane region" description="Helical" evidence="13">
    <location>
        <begin position="477"/>
        <end position="497"/>
    </location>
</feature>
<keyword evidence="12" id="KW-0407">Ion channel</keyword>
<protein>
    <recommendedName>
        <fullName evidence="18">Ionotropic glutamate receptor C-terminal domain-containing protein</fullName>
    </recommendedName>
</protein>
<evidence type="ECO:0000256" key="10">
    <source>
        <dbReference type="ARBA" id="ARBA00023180"/>
    </source>
</evidence>
<proteinExistence type="inferred from homology"/>
<evidence type="ECO:0000256" key="12">
    <source>
        <dbReference type="ARBA" id="ARBA00023303"/>
    </source>
</evidence>
<evidence type="ECO:0000259" key="15">
    <source>
        <dbReference type="Pfam" id="PF10613"/>
    </source>
</evidence>
<dbReference type="InterPro" id="IPR001320">
    <property type="entry name" value="Iontro_rcpt_C"/>
</dbReference>
<keyword evidence="9" id="KW-0675">Receptor</keyword>
<evidence type="ECO:0000313" key="16">
    <source>
        <dbReference type="EMBL" id="KZS04810.1"/>
    </source>
</evidence>
<evidence type="ECO:0000256" key="5">
    <source>
        <dbReference type="ARBA" id="ARBA00022692"/>
    </source>
</evidence>
<dbReference type="SUPFAM" id="SSF53850">
    <property type="entry name" value="Periplasmic binding protein-like II"/>
    <property type="match status" value="1"/>
</dbReference>
<feature type="domain" description="Ionotropic glutamate receptor L-glutamate and glycine-binding" evidence="15">
    <location>
        <begin position="84"/>
        <end position="176"/>
    </location>
</feature>
<comment type="similarity">
    <text evidence="2">Belongs to the glutamate-gated ion channel (TC 1.A.10.1) family.</text>
</comment>
<evidence type="ECO:0000256" key="7">
    <source>
        <dbReference type="ARBA" id="ARBA00023065"/>
    </source>
</evidence>
<feature type="transmembrane region" description="Helical" evidence="13">
    <location>
        <begin position="272"/>
        <end position="296"/>
    </location>
</feature>
<evidence type="ECO:0000256" key="6">
    <source>
        <dbReference type="ARBA" id="ARBA00022989"/>
    </source>
</evidence>
<keyword evidence="7" id="KW-0406">Ion transport</keyword>
<dbReference type="AlphaFoldDB" id="A0A164M7P2"/>
<dbReference type="GO" id="GO:0050906">
    <property type="term" value="P:detection of stimulus involved in sensory perception"/>
    <property type="evidence" value="ECO:0007669"/>
    <property type="project" value="UniProtKB-ARBA"/>
</dbReference>
<dbReference type="InterPro" id="IPR052192">
    <property type="entry name" value="Insect_Ionotropic_Sensory_Rcpt"/>
</dbReference>
<dbReference type="OrthoDB" id="8182981at2759"/>
<dbReference type="GO" id="GO:0015276">
    <property type="term" value="F:ligand-gated monoatomic ion channel activity"/>
    <property type="evidence" value="ECO:0007669"/>
    <property type="project" value="InterPro"/>
</dbReference>
<dbReference type="STRING" id="35525.A0A164M7P2"/>
<evidence type="ECO:0000256" key="4">
    <source>
        <dbReference type="ARBA" id="ARBA00022475"/>
    </source>
</evidence>
<feature type="transmembrane region" description="Helical" evidence="13">
    <location>
        <begin position="193"/>
        <end position="211"/>
    </location>
</feature>
<keyword evidence="4" id="KW-1003">Cell membrane</keyword>
<dbReference type="InterPro" id="IPR019594">
    <property type="entry name" value="Glu/Gly-bd"/>
</dbReference>
<organism evidence="16 17">
    <name type="scientific">Daphnia magna</name>
    <dbReference type="NCBI Taxonomy" id="35525"/>
    <lineage>
        <taxon>Eukaryota</taxon>
        <taxon>Metazoa</taxon>
        <taxon>Ecdysozoa</taxon>
        <taxon>Arthropoda</taxon>
        <taxon>Crustacea</taxon>
        <taxon>Branchiopoda</taxon>
        <taxon>Diplostraca</taxon>
        <taxon>Cladocera</taxon>
        <taxon>Anomopoda</taxon>
        <taxon>Daphniidae</taxon>
        <taxon>Daphnia</taxon>
    </lineage>
</organism>
<reference evidence="16 17" key="1">
    <citation type="submission" date="2016-03" db="EMBL/GenBank/DDBJ databases">
        <title>EvidentialGene: Evidence-directed Construction of Genes on Genomes.</title>
        <authorList>
            <person name="Gilbert D.G."/>
            <person name="Choi J.-H."/>
            <person name="Mockaitis K."/>
            <person name="Colbourne J."/>
            <person name="Pfrender M."/>
        </authorList>
    </citation>
    <scope>NUCLEOTIDE SEQUENCE [LARGE SCALE GENOMIC DNA]</scope>
    <source>
        <strain evidence="16 17">Xinb3</strain>
        <tissue evidence="16">Complete organism</tissue>
    </source>
</reference>
<dbReference type="Pfam" id="PF10613">
    <property type="entry name" value="Lig_chan-Glu_bd"/>
    <property type="match status" value="1"/>
</dbReference>
<accession>A0A164M7P2</accession>
<feature type="domain" description="Ionotropic glutamate receptor C-terminal" evidence="14">
    <location>
        <begin position="191"/>
        <end position="487"/>
    </location>
</feature>
<dbReference type="PANTHER" id="PTHR42643">
    <property type="entry name" value="IONOTROPIC RECEPTOR 20A-RELATED"/>
    <property type="match status" value="1"/>
</dbReference>
<dbReference type="Proteomes" id="UP000076858">
    <property type="component" value="Unassembled WGS sequence"/>
</dbReference>
<keyword evidence="6 13" id="KW-1133">Transmembrane helix</keyword>
<keyword evidence="3" id="KW-0813">Transport</keyword>
<keyword evidence="11" id="KW-1071">Ligand-gated ion channel</keyword>
<evidence type="ECO:0000256" key="3">
    <source>
        <dbReference type="ARBA" id="ARBA00022448"/>
    </source>
</evidence>
<dbReference type="Pfam" id="PF00060">
    <property type="entry name" value="Lig_chan"/>
    <property type="match status" value="1"/>
</dbReference>
<evidence type="ECO:0000256" key="13">
    <source>
        <dbReference type="SAM" id="Phobius"/>
    </source>
</evidence>
<dbReference type="Gene3D" id="1.10.287.70">
    <property type="match status" value="1"/>
</dbReference>
<keyword evidence="10" id="KW-0325">Glycoprotein</keyword>
<gene>
    <name evidence="16" type="ORF">APZ42_032156</name>
</gene>
<evidence type="ECO:0008006" key="18">
    <source>
        <dbReference type="Google" id="ProtNLM"/>
    </source>
</evidence>
<keyword evidence="8 13" id="KW-0472">Membrane</keyword>
<sequence length="505" mass="56416">MSELITDIFQPWANALHEEPVKMFSRKPNALSYVQHFLLVLVVVMVIRCELTEARHSIKNPLNGQHIRLIANVLILENEVNINNASGALEGMKGVSYHMMDYLTHRYNFTYSIIQGIQTTSVQSKGIGDRGLINWVVDGTGDLIVGPIIINHSRYRLADLTLPWYQLYGYLLIPKPQPQANFTSVLKPFQWPVWIALLVSIAAVIVSMYFVSNFRWSIVSSLTHRTFSKRKKIVFKKSCDTSTTVSYLYAVSVLLSQGGPCSSRKLVVRVLAAAWCLAAAVLVNSYSSVLITYILAPNNPPLITSAYDLAQQDDIHLIVDKGRGIDVFVTTSTETTGVMKELRNKLNSYPFSRCAPRSQCIAMVKSGKRITYASSQEYLMSAIKEDFQTSGGKCLLEIVSEGYMPALLGWVLQKRSPYTDIINKGILEMHGNGIIQLHWTLDPRRAIPPQCKSAKAKGVQKKNSKADQARQLSLKDLTGAFIILLIGWGISVIVFLGERLAYRPS</sequence>
<evidence type="ECO:0000256" key="1">
    <source>
        <dbReference type="ARBA" id="ARBA00004651"/>
    </source>
</evidence>
<evidence type="ECO:0000313" key="17">
    <source>
        <dbReference type="Proteomes" id="UP000076858"/>
    </source>
</evidence>
<keyword evidence="17" id="KW-1185">Reference proteome</keyword>
<evidence type="ECO:0000256" key="8">
    <source>
        <dbReference type="ARBA" id="ARBA00023136"/>
    </source>
</evidence>
<comment type="subcellular location">
    <subcellularLocation>
        <location evidence="1">Cell membrane</location>
        <topology evidence="1">Multi-pass membrane protein</topology>
    </subcellularLocation>
</comment>
<comment type="caution">
    <text evidence="16">The sequence shown here is derived from an EMBL/GenBank/DDBJ whole genome shotgun (WGS) entry which is preliminary data.</text>
</comment>
<dbReference type="Gene3D" id="3.40.190.10">
    <property type="entry name" value="Periplasmic binding protein-like II"/>
    <property type="match status" value="1"/>
</dbReference>
<evidence type="ECO:0000256" key="9">
    <source>
        <dbReference type="ARBA" id="ARBA00023170"/>
    </source>
</evidence>
<evidence type="ECO:0000256" key="11">
    <source>
        <dbReference type="ARBA" id="ARBA00023286"/>
    </source>
</evidence>
<name>A0A164M7P2_9CRUS</name>
<dbReference type="GO" id="GO:0005886">
    <property type="term" value="C:plasma membrane"/>
    <property type="evidence" value="ECO:0007669"/>
    <property type="project" value="UniProtKB-SubCell"/>
</dbReference>
<evidence type="ECO:0000256" key="2">
    <source>
        <dbReference type="ARBA" id="ARBA00008685"/>
    </source>
</evidence>
<dbReference type="EMBL" id="LRGB01003056">
    <property type="protein sequence ID" value="KZS04810.1"/>
    <property type="molecule type" value="Genomic_DNA"/>
</dbReference>
<dbReference type="PANTHER" id="PTHR42643:SF24">
    <property type="entry name" value="IONOTROPIC RECEPTOR 60A"/>
    <property type="match status" value="1"/>
</dbReference>